<evidence type="ECO:0000256" key="1">
    <source>
        <dbReference type="ARBA" id="ARBA00022723"/>
    </source>
</evidence>
<keyword evidence="2" id="KW-0863">Zinc-finger</keyword>
<evidence type="ECO:0000313" key="5">
    <source>
        <dbReference type="EMBL" id="QHT32346.1"/>
    </source>
</evidence>
<dbReference type="SMART" id="SM00154">
    <property type="entry name" value="ZnF_AN1"/>
    <property type="match status" value="1"/>
</dbReference>
<dbReference type="InterPro" id="IPR035896">
    <property type="entry name" value="AN1-like_Znf"/>
</dbReference>
<name>A0A6C0ET36_9ZZZZ</name>
<proteinExistence type="predicted"/>
<feature type="domain" description="AN1-type" evidence="4">
    <location>
        <begin position="14"/>
        <end position="50"/>
    </location>
</feature>
<sequence length="66" mass="7914">MNQNKQKHTSLTHCEQCKKKSFIVFTCKCNKIFCIKHQFPEIHKCEFKEELFKMVIIPQTSKINII</sequence>
<dbReference type="EMBL" id="MN738935">
    <property type="protein sequence ID" value="QHT32346.1"/>
    <property type="molecule type" value="Genomic_DNA"/>
</dbReference>
<dbReference type="InterPro" id="IPR000058">
    <property type="entry name" value="Znf_AN1"/>
</dbReference>
<dbReference type="SUPFAM" id="SSF118310">
    <property type="entry name" value="AN1-like Zinc finger"/>
    <property type="match status" value="1"/>
</dbReference>
<evidence type="ECO:0000256" key="2">
    <source>
        <dbReference type="ARBA" id="ARBA00022771"/>
    </source>
</evidence>
<organism evidence="5">
    <name type="scientific">viral metagenome</name>
    <dbReference type="NCBI Taxonomy" id="1070528"/>
    <lineage>
        <taxon>unclassified sequences</taxon>
        <taxon>metagenomes</taxon>
        <taxon>organismal metagenomes</taxon>
    </lineage>
</organism>
<evidence type="ECO:0000259" key="4">
    <source>
        <dbReference type="SMART" id="SM00154"/>
    </source>
</evidence>
<keyword evidence="3" id="KW-0862">Zinc</keyword>
<dbReference type="GO" id="GO:0008270">
    <property type="term" value="F:zinc ion binding"/>
    <property type="evidence" value="ECO:0007669"/>
    <property type="project" value="UniProtKB-KW"/>
</dbReference>
<keyword evidence="1" id="KW-0479">Metal-binding</keyword>
<dbReference type="Gene3D" id="4.10.1110.10">
    <property type="entry name" value="AN1-like Zinc finger"/>
    <property type="match status" value="1"/>
</dbReference>
<dbReference type="Pfam" id="PF01428">
    <property type="entry name" value="zf-AN1"/>
    <property type="match status" value="1"/>
</dbReference>
<protein>
    <recommendedName>
        <fullName evidence="4">AN1-type domain-containing protein</fullName>
    </recommendedName>
</protein>
<dbReference type="AlphaFoldDB" id="A0A6C0ET36"/>
<accession>A0A6C0ET36</accession>
<evidence type="ECO:0000256" key="3">
    <source>
        <dbReference type="ARBA" id="ARBA00022833"/>
    </source>
</evidence>
<reference evidence="5" key="1">
    <citation type="journal article" date="2020" name="Nature">
        <title>Giant virus diversity and host interactions through global metagenomics.</title>
        <authorList>
            <person name="Schulz F."/>
            <person name="Roux S."/>
            <person name="Paez-Espino D."/>
            <person name="Jungbluth S."/>
            <person name="Walsh D.A."/>
            <person name="Denef V.J."/>
            <person name="McMahon K.D."/>
            <person name="Konstantinidis K.T."/>
            <person name="Eloe-Fadrosh E.A."/>
            <person name="Kyrpides N.C."/>
            <person name="Woyke T."/>
        </authorList>
    </citation>
    <scope>NUCLEOTIDE SEQUENCE</scope>
    <source>
        <strain evidence="5">GVMAG-M-3300009159-65</strain>
    </source>
</reference>